<dbReference type="EMBL" id="JBHTCP010000010">
    <property type="protein sequence ID" value="MFC7371130.1"/>
    <property type="molecule type" value="Genomic_DNA"/>
</dbReference>
<evidence type="ECO:0000259" key="2">
    <source>
        <dbReference type="Pfam" id="PF04892"/>
    </source>
</evidence>
<feature type="domain" description="VanZ-like" evidence="2">
    <location>
        <begin position="38"/>
        <end position="131"/>
    </location>
</feature>
<evidence type="ECO:0000256" key="1">
    <source>
        <dbReference type="SAM" id="Phobius"/>
    </source>
</evidence>
<keyword evidence="1" id="KW-0812">Transmembrane</keyword>
<keyword evidence="1" id="KW-0472">Membrane</keyword>
<gene>
    <name evidence="3" type="ORF">ACFQPF_05525</name>
</gene>
<keyword evidence="1" id="KW-1133">Transmembrane helix</keyword>
<keyword evidence="4" id="KW-1185">Reference proteome</keyword>
<organism evidence="3 4">
    <name type="scientific">Fictibacillus iocasae</name>
    <dbReference type="NCBI Taxonomy" id="2715437"/>
    <lineage>
        <taxon>Bacteria</taxon>
        <taxon>Bacillati</taxon>
        <taxon>Bacillota</taxon>
        <taxon>Bacilli</taxon>
        <taxon>Bacillales</taxon>
        <taxon>Fictibacillaceae</taxon>
        <taxon>Fictibacillus</taxon>
    </lineage>
</organism>
<name>A0ABW2NP14_9BACL</name>
<evidence type="ECO:0000313" key="4">
    <source>
        <dbReference type="Proteomes" id="UP001596549"/>
    </source>
</evidence>
<feature type="transmembrane region" description="Helical" evidence="1">
    <location>
        <begin position="113"/>
        <end position="132"/>
    </location>
</feature>
<feature type="transmembrane region" description="Helical" evidence="1">
    <location>
        <begin position="9"/>
        <end position="29"/>
    </location>
</feature>
<dbReference type="NCBIfam" id="NF037970">
    <property type="entry name" value="vanZ_1"/>
    <property type="match status" value="1"/>
</dbReference>
<dbReference type="RefSeq" id="WP_379747399.1">
    <property type="nucleotide sequence ID" value="NZ_JBHTCP010000010.1"/>
</dbReference>
<proteinExistence type="predicted"/>
<dbReference type="InterPro" id="IPR006976">
    <property type="entry name" value="VanZ-like"/>
</dbReference>
<evidence type="ECO:0000313" key="3">
    <source>
        <dbReference type="EMBL" id="MFC7371130.1"/>
    </source>
</evidence>
<feature type="transmembrane region" description="Helical" evidence="1">
    <location>
        <begin position="56"/>
        <end position="74"/>
    </location>
</feature>
<dbReference type="Proteomes" id="UP001596549">
    <property type="component" value="Unassembled WGS sequence"/>
</dbReference>
<dbReference type="PROSITE" id="PS51257">
    <property type="entry name" value="PROKAR_LIPOPROTEIN"/>
    <property type="match status" value="1"/>
</dbReference>
<comment type="caution">
    <text evidence="3">The sequence shown here is derived from an EMBL/GenBank/DDBJ whole genome shotgun (WGS) entry which is preliminary data.</text>
</comment>
<feature type="transmembrane region" description="Helical" evidence="1">
    <location>
        <begin position="81"/>
        <end position="98"/>
    </location>
</feature>
<accession>A0ABW2NP14</accession>
<reference evidence="4" key="1">
    <citation type="journal article" date="2019" name="Int. J. Syst. Evol. Microbiol.">
        <title>The Global Catalogue of Microorganisms (GCM) 10K type strain sequencing project: providing services to taxonomists for standard genome sequencing and annotation.</title>
        <authorList>
            <consortium name="The Broad Institute Genomics Platform"/>
            <consortium name="The Broad Institute Genome Sequencing Center for Infectious Disease"/>
            <person name="Wu L."/>
            <person name="Ma J."/>
        </authorList>
    </citation>
    <scope>NUCLEOTIDE SEQUENCE [LARGE SCALE GENOMIC DNA]</scope>
    <source>
        <strain evidence="4">NBRC 106396</strain>
    </source>
</reference>
<dbReference type="Pfam" id="PF04892">
    <property type="entry name" value="VanZ"/>
    <property type="match status" value="1"/>
</dbReference>
<sequence length="145" mass="16365">MTLKNMMNTIYLSLSCAFIMLYFAFPSYFTGEHTSFLLQSAAGEKMDFWNAAARKWVHLFFYGGLSIILCKAFVTSFPHHLRSACLLSWLITILIGGMDEYYQTFIPGRSGSVYDLAIDAAGACACFVWYAARRVNKETTYTNAP</sequence>
<protein>
    <submittedName>
        <fullName evidence="3">VanZ family protein</fullName>
    </submittedName>
</protein>